<evidence type="ECO:0000256" key="2">
    <source>
        <dbReference type="ARBA" id="ARBA00023125"/>
    </source>
</evidence>
<dbReference type="Proteomes" id="UP001595812">
    <property type="component" value="Unassembled WGS sequence"/>
</dbReference>
<evidence type="ECO:0000259" key="4">
    <source>
        <dbReference type="PROSITE" id="PS01124"/>
    </source>
</evidence>
<name>A0ABV8AHN1_9FLAO</name>
<dbReference type="InterPro" id="IPR009057">
    <property type="entry name" value="Homeodomain-like_sf"/>
</dbReference>
<evidence type="ECO:0000256" key="3">
    <source>
        <dbReference type="ARBA" id="ARBA00023163"/>
    </source>
</evidence>
<keyword evidence="3" id="KW-0804">Transcription</keyword>
<protein>
    <submittedName>
        <fullName evidence="5">Helix-turn-helix transcriptional regulator</fullName>
    </submittedName>
</protein>
<reference evidence="6" key="1">
    <citation type="journal article" date="2019" name="Int. J. Syst. Evol. Microbiol.">
        <title>The Global Catalogue of Microorganisms (GCM) 10K type strain sequencing project: providing services to taxonomists for standard genome sequencing and annotation.</title>
        <authorList>
            <consortium name="The Broad Institute Genomics Platform"/>
            <consortium name="The Broad Institute Genome Sequencing Center for Infectious Disease"/>
            <person name="Wu L."/>
            <person name="Ma J."/>
        </authorList>
    </citation>
    <scope>NUCLEOTIDE SEQUENCE [LARGE SCALE GENOMIC DNA]</scope>
    <source>
        <strain evidence="6">CECT 8979</strain>
    </source>
</reference>
<dbReference type="Pfam" id="PF12833">
    <property type="entry name" value="HTH_18"/>
    <property type="match status" value="1"/>
</dbReference>
<gene>
    <name evidence="5" type="ORF">ACFOSX_02565</name>
</gene>
<dbReference type="PANTHER" id="PTHR47893:SF1">
    <property type="entry name" value="REGULATORY PROTEIN PCHR"/>
    <property type="match status" value="1"/>
</dbReference>
<organism evidence="5 6">
    <name type="scientific">Winogradskyella maritima</name>
    <dbReference type="NCBI Taxonomy" id="1517766"/>
    <lineage>
        <taxon>Bacteria</taxon>
        <taxon>Pseudomonadati</taxon>
        <taxon>Bacteroidota</taxon>
        <taxon>Flavobacteriia</taxon>
        <taxon>Flavobacteriales</taxon>
        <taxon>Flavobacteriaceae</taxon>
        <taxon>Winogradskyella</taxon>
    </lineage>
</organism>
<feature type="domain" description="HTH araC/xylS-type" evidence="4">
    <location>
        <begin position="206"/>
        <end position="304"/>
    </location>
</feature>
<dbReference type="InterPro" id="IPR020449">
    <property type="entry name" value="Tscrpt_reg_AraC-type_HTH"/>
</dbReference>
<dbReference type="PANTHER" id="PTHR47893">
    <property type="entry name" value="REGULATORY PROTEIN PCHR"/>
    <property type="match status" value="1"/>
</dbReference>
<dbReference type="Gene3D" id="1.10.10.60">
    <property type="entry name" value="Homeodomain-like"/>
    <property type="match status" value="1"/>
</dbReference>
<dbReference type="RefSeq" id="WP_386096707.1">
    <property type="nucleotide sequence ID" value="NZ_JBHSAT010000004.1"/>
</dbReference>
<evidence type="ECO:0000313" key="5">
    <source>
        <dbReference type="EMBL" id="MFC3876102.1"/>
    </source>
</evidence>
<sequence>MNLNNNFQNLNKSKLKSIAQGTFDEIFLEDGFFVLMHKNESESIEVLEREIDSNYIQYHFCLRGKSTFVFNQGSYRLDILPDTSLLLYNPQRDLPIHLESQPKSILVSLVISIKKFHTLFSRDANYITFLTDENKDKKYYKDGIVNPSMAVVLNQMVSFNLHSSIKPLYFKGKAYELLSLFFNRTEDANIEQCPFLVDESNVAKLKKAKDIIISQMAEPPSLQELADTIDLSLKKLKEGFKQIYGDSVYSFLFDYKMEVARKLLESGDYNVNEVGLKVGYSTASHFISAFKKKYGTTPKKYVMSVS</sequence>
<evidence type="ECO:0000256" key="1">
    <source>
        <dbReference type="ARBA" id="ARBA00023015"/>
    </source>
</evidence>
<evidence type="ECO:0000313" key="6">
    <source>
        <dbReference type="Proteomes" id="UP001595812"/>
    </source>
</evidence>
<dbReference type="InterPro" id="IPR018060">
    <property type="entry name" value="HTH_AraC"/>
</dbReference>
<dbReference type="EMBL" id="JBHSAT010000004">
    <property type="protein sequence ID" value="MFC3876102.1"/>
    <property type="molecule type" value="Genomic_DNA"/>
</dbReference>
<comment type="caution">
    <text evidence="5">The sequence shown here is derived from an EMBL/GenBank/DDBJ whole genome shotgun (WGS) entry which is preliminary data.</text>
</comment>
<keyword evidence="1" id="KW-0805">Transcription regulation</keyword>
<dbReference type="PROSITE" id="PS01124">
    <property type="entry name" value="HTH_ARAC_FAMILY_2"/>
    <property type="match status" value="1"/>
</dbReference>
<keyword evidence="2" id="KW-0238">DNA-binding</keyword>
<dbReference type="SUPFAM" id="SSF46689">
    <property type="entry name" value="Homeodomain-like"/>
    <property type="match status" value="1"/>
</dbReference>
<dbReference type="InterPro" id="IPR053142">
    <property type="entry name" value="PchR_regulatory_protein"/>
</dbReference>
<dbReference type="PRINTS" id="PR00032">
    <property type="entry name" value="HTHARAC"/>
</dbReference>
<proteinExistence type="predicted"/>
<dbReference type="SMART" id="SM00342">
    <property type="entry name" value="HTH_ARAC"/>
    <property type="match status" value="1"/>
</dbReference>
<dbReference type="PROSITE" id="PS00041">
    <property type="entry name" value="HTH_ARAC_FAMILY_1"/>
    <property type="match status" value="1"/>
</dbReference>
<accession>A0ABV8AHN1</accession>
<dbReference type="InterPro" id="IPR018062">
    <property type="entry name" value="HTH_AraC-typ_CS"/>
</dbReference>
<keyword evidence="6" id="KW-1185">Reference proteome</keyword>